<feature type="region of interest" description="Disordered" evidence="5">
    <location>
        <begin position="539"/>
        <end position="618"/>
    </location>
</feature>
<feature type="domain" description="F-BAR" evidence="7">
    <location>
        <begin position="254"/>
        <end position="510"/>
    </location>
</feature>
<dbReference type="InterPro" id="IPR027267">
    <property type="entry name" value="AH/BAR_dom_sf"/>
</dbReference>
<feature type="domain" description="Rho-GAP" evidence="6">
    <location>
        <begin position="680"/>
        <end position="874"/>
    </location>
</feature>
<dbReference type="Pfam" id="PF24235">
    <property type="entry name" value="RHG29_45_N"/>
    <property type="match status" value="1"/>
</dbReference>
<dbReference type="AlphaFoldDB" id="A0AAV2IET8"/>
<feature type="compositionally biased region" description="Low complexity" evidence="5">
    <location>
        <begin position="591"/>
        <end position="611"/>
    </location>
</feature>
<comment type="caution">
    <text evidence="8">The sequence shown here is derived from an EMBL/GenBank/DDBJ whole genome shotgun (WGS) entry which is preliminary data.</text>
</comment>
<feature type="region of interest" description="Disordered" evidence="5">
    <location>
        <begin position="939"/>
        <end position="973"/>
    </location>
</feature>
<dbReference type="GO" id="GO:0051056">
    <property type="term" value="P:regulation of small GTPase mediated signal transduction"/>
    <property type="evidence" value="ECO:0007669"/>
    <property type="project" value="UniProtKB-ARBA"/>
</dbReference>
<evidence type="ECO:0000259" key="6">
    <source>
        <dbReference type="PROSITE" id="PS50238"/>
    </source>
</evidence>
<proteinExistence type="predicted"/>
<dbReference type="Pfam" id="PF22699">
    <property type="entry name" value="GMIP-like_FCH"/>
    <property type="match status" value="1"/>
</dbReference>
<dbReference type="InterPro" id="IPR031160">
    <property type="entry name" value="F_BAR_dom"/>
</dbReference>
<evidence type="ECO:0000256" key="3">
    <source>
        <dbReference type="ARBA" id="ARBA00023054"/>
    </source>
</evidence>
<keyword evidence="3 4" id="KW-0175">Coiled coil</keyword>
<dbReference type="InterPro" id="IPR054713">
    <property type="entry name" value="GMIP/FCHO2-like_FCH"/>
</dbReference>
<dbReference type="InterPro" id="IPR057028">
    <property type="entry name" value="RHG29_45_N"/>
</dbReference>
<keyword evidence="2" id="KW-0863">Zinc-finger</keyword>
<evidence type="ECO:0000256" key="2">
    <source>
        <dbReference type="ARBA" id="ARBA00022771"/>
    </source>
</evidence>
<dbReference type="GO" id="GO:0008270">
    <property type="term" value="F:zinc ion binding"/>
    <property type="evidence" value="ECO:0007669"/>
    <property type="project" value="UniProtKB-KW"/>
</dbReference>
<dbReference type="InterPro" id="IPR051025">
    <property type="entry name" value="RhoGAP"/>
</dbReference>
<evidence type="ECO:0000256" key="1">
    <source>
        <dbReference type="ARBA" id="ARBA00022468"/>
    </source>
</evidence>
<dbReference type="PANTHER" id="PTHR15228">
    <property type="entry name" value="SPERMATHECAL PHYSIOLOGY VARIANT"/>
    <property type="match status" value="1"/>
</dbReference>
<dbReference type="InterPro" id="IPR008936">
    <property type="entry name" value="Rho_GTPase_activation_prot"/>
</dbReference>
<dbReference type="InterPro" id="IPR000198">
    <property type="entry name" value="RhoGAP_dom"/>
</dbReference>
<dbReference type="GO" id="GO:0007165">
    <property type="term" value="P:signal transduction"/>
    <property type="evidence" value="ECO:0007669"/>
    <property type="project" value="InterPro"/>
</dbReference>
<dbReference type="Gene3D" id="1.20.1270.60">
    <property type="entry name" value="Arfaptin homology (AH) domain/BAR domain"/>
    <property type="match status" value="1"/>
</dbReference>
<keyword evidence="1" id="KW-0343">GTPase activation</keyword>
<dbReference type="PANTHER" id="PTHR15228:SF25">
    <property type="entry name" value="F-BAR DOMAIN-CONTAINING PROTEIN"/>
    <property type="match status" value="1"/>
</dbReference>
<dbReference type="Gene3D" id="1.10.555.10">
    <property type="entry name" value="Rho GTPase activation protein"/>
    <property type="match status" value="1"/>
</dbReference>
<sequence length="973" mass="109410">MLLNMSKGRKLAKNIGKSIRKKFEADYFQYPSGTIPIGFGLEEQQRDFTYQPEHQYHISLQDSPQYSPGKLKFMKMQSVQIPKKSSSLGTIATSEPSSPNIIDHDEIISLTQDVKKFSDSLARLRLLFTEGINSEDDARVVIHEGLGEVLSVLNPVMQHYSPLQTQEIFSAAKSLINMIKDYDYENEMSPISVQDFCEAIDQLALAFSSSVSEYLMGDMGPQLVMELKTRSMNNIAGENAALINDSEQVTISLEDQDDTLKSLDTGLSVALQRAKVWSRYISDIIVYIEKKTQLEQDYAKNLGRIANAVQNSLKKEGFLPLQSVYCTALSQDLDFASNLQATQAVLNSHKFVEPLSIRRSEHDKVYKSVKEVWHREFRRMTESISNLRKAQTLYNTRQQDLERAHELALKADGEKQEKKRKSEEEAMHKAAEAETTYKACVAEANLRQQELFKVKSEQLARVREQIQLCDQVIKDVTVEYFQLYYTIMSPLPLQYQTLSESSKVYEPGSQYAEYIRSLPRSHQPCVPAVFMFEPYVQGQRTPDETRKESYHSNGSMSDHLHSPEGSPVTSPRRDKYRIPVKAWGQQIPNITSDTDSASCSSKSHESSPSGSPHRTTRRFVSSQSLDELTEEEILAAAAKHSGQEKRIHQMKRTMTVAGDDSLELPELLKHRGRRNTTFGVDFQEQVDAFQTKVPPIVSKCLTEIEKRGVMIKGIYRVSGVKSKVENLCQKFDMDPEAVNLDEIHPNVISNVLKLYLRQLPEPLLTFRLYSDFIHSAKENMSGILLGLSLIEHLKNLVTKLPSSNLRTCAVLMHHLHRVASQSEFNQMSASNLGIVFGPTLLRPLEGSASLASLVDTPHQTRAIELLITYAHEIFGPSEDFQITPSQTPVEKLNQALSGILVPGYSRNSPTNIQKVQVPTGSTGSDDLPVFETAPTITSASTAQCQDQPYQVTPSAPRAPPKTHHQIAHTLSLP</sequence>
<evidence type="ECO:0000256" key="5">
    <source>
        <dbReference type="SAM" id="MobiDB-lite"/>
    </source>
</evidence>
<dbReference type="PROSITE" id="PS50238">
    <property type="entry name" value="RHOGAP"/>
    <property type="match status" value="1"/>
</dbReference>
<protein>
    <submittedName>
        <fullName evidence="8">Uncharacterized protein</fullName>
    </submittedName>
</protein>
<keyword evidence="9" id="KW-1185">Reference proteome</keyword>
<dbReference type="SMART" id="SM00324">
    <property type="entry name" value="RhoGAP"/>
    <property type="match status" value="1"/>
</dbReference>
<feature type="compositionally biased region" description="Basic and acidic residues" evidence="5">
    <location>
        <begin position="541"/>
        <end position="550"/>
    </location>
</feature>
<feature type="compositionally biased region" description="Polar residues" evidence="5">
    <location>
        <begin position="939"/>
        <end position="953"/>
    </location>
</feature>
<reference evidence="8 9" key="1">
    <citation type="submission" date="2024-04" db="EMBL/GenBank/DDBJ databases">
        <authorList>
            <consortium name="Genoscope - CEA"/>
            <person name="William W."/>
        </authorList>
    </citation>
    <scope>NUCLEOTIDE SEQUENCE [LARGE SCALE GENOMIC DNA]</scope>
</reference>
<gene>
    <name evidence="8" type="ORF">GSLYS_00018707001</name>
</gene>
<evidence type="ECO:0000256" key="4">
    <source>
        <dbReference type="PROSITE-ProRule" id="PRU01077"/>
    </source>
</evidence>
<accession>A0AAV2IET8</accession>
<evidence type="ECO:0000313" key="8">
    <source>
        <dbReference type="EMBL" id="CAL1545224.1"/>
    </source>
</evidence>
<dbReference type="EMBL" id="CAXITT010000689">
    <property type="protein sequence ID" value="CAL1545224.1"/>
    <property type="molecule type" value="Genomic_DNA"/>
</dbReference>
<dbReference type="PROSITE" id="PS51741">
    <property type="entry name" value="F_BAR"/>
    <property type="match status" value="1"/>
</dbReference>
<dbReference type="Proteomes" id="UP001497497">
    <property type="component" value="Unassembled WGS sequence"/>
</dbReference>
<evidence type="ECO:0000313" key="9">
    <source>
        <dbReference type="Proteomes" id="UP001497497"/>
    </source>
</evidence>
<name>A0AAV2IET8_LYMST</name>
<evidence type="ECO:0000259" key="7">
    <source>
        <dbReference type="PROSITE" id="PS51741"/>
    </source>
</evidence>
<dbReference type="SUPFAM" id="SSF48350">
    <property type="entry name" value="GTPase activation domain, GAP"/>
    <property type="match status" value="1"/>
</dbReference>
<dbReference type="GO" id="GO:0005096">
    <property type="term" value="F:GTPase activator activity"/>
    <property type="evidence" value="ECO:0007669"/>
    <property type="project" value="UniProtKB-KW"/>
</dbReference>
<dbReference type="SMART" id="SM00055">
    <property type="entry name" value="FCH"/>
    <property type="match status" value="1"/>
</dbReference>
<dbReference type="InterPro" id="IPR001060">
    <property type="entry name" value="FCH_dom"/>
</dbReference>
<keyword evidence="2" id="KW-0862">Zinc</keyword>
<organism evidence="8 9">
    <name type="scientific">Lymnaea stagnalis</name>
    <name type="common">Great pond snail</name>
    <name type="synonym">Helix stagnalis</name>
    <dbReference type="NCBI Taxonomy" id="6523"/>
    <lineage>
        <taxon>Eukaryota</taxon>
        <taxon>Metazoa</taxon>
        <taxon>Spiralia</taxon>
        <taxon>Lophotrochozoa</taxon>
        <taxon>Mollusca</taxon>
        <taxon>Gastropoda</taxon>
        <taxon>Heterobranchia</taxon>
        <taxon>Euthyneura</taxon>
        <taxon>Panpulmonata</taxon>
        <taxon>Hygrophila</taxon>
        <taxon>Lymnaeoidea</taxon>
        <taxon>Lymnaeidae</taxon>
        <taxon>Lymnaea</taxon>
    </lineage>
</organism>
<dbReference type="Pfam" id="PF00620">
    <property type="entry name" value="RhoGAP"/>
    <property type="match status" value="1"/>
</dbReference>
<dbReference type="SUPFAM" id="SSF103657">
    <property type="entry name" value="BAR/IMD domain-like"/>
    <property type="match status" value="1"/>
</dbReference>
<keyword evidence="2" id="KW-0479">Metal-binding</keyword>